<dbReference type="PANTHER" id="PTHR33221">
    <property type="entry name" value="WINGED HELIX-TURN-HELIX TRANSCRIPTIONAL REGULATOR, RRF2 FAMILY"/>
    <property type="match status" value="1"/>
</dbReference>
<keyword evidence="2" id="KW-1185">Reference proteome</keyword>
<dbReference type="InterPro" id="IPR036390">
    <property type="entry name" value="WH_DNA-bd_sf"/>
</dbReference>
<name>A0A511MY07_DEIC1</name>
<reference evidence="1 2" key="1">
    <citation type="submission" date="2019-07" db="EMBL/GenBank/DDBJ databases">
        <title>Whole genome shotgun sequence of Deinococcus cellulosilyticus NBRC 106333.</title>
        <authorList>
            <person name="Hosoyama A."/>
            <person name="Uohara A."/>
            <person name="Ohji S."/>
            <person name="Ichikawa N."/>
        </authorList>
    </citation>
    <scope>NUCLEOTIDE SEQUENCE [LARGE SCALE GENOMIC DNA]</scope>
    <source>
        <strain evidence="1 2">NBRC 106333</strain>
    </source>
</reference>
<dbReference type="PANTHER" id="PTHR33221:SF15">
    <property type="entry name" value="HTH-TYPE TRANSCRIPTIONAL REGULATOR YWGB-RELATED"/>
    <property type="match status" value="1"/>
</dbReference>
<dbReference type="AlphaFoldDB" id="A0A511MY07"/>
<dbReference type="GO" id="GO:0003700">
    <property type="term" value="F:DNA-binding transcription factor activity"/>
    <property type="evidence" value="ECO:0007669"/>
    <property type="project" value="TreeGrafter"/>
</dbReference>
<accession>A0A511MY07</accession>
<sequence>MISSRYAVAVHILTLIALSPDTPMSSEDMAGSIGVHPVMVRSALSQLRKAGLVQTRQGVAGTQITRPLQEITLKEVFLAVLEGKTLFSMHDQPNPNCPVGRNIQGSLEWVFTEATRGMLSTLEGLTLSDVVQDMTQRMS</sequence>
<dbReference type="Proteomes" id="UP000321306">
    <property type="component" value="Unassembled WGS sequence"/>
</dbReference>
<evidence type="ECO:0000313" key="2">
    <source>
        <dbReference type="Proteomes" id="UP000321306"/>
    </source>
</evidence>
<comment type="caution">
    <text evidence="1">The sequence shown here is derived from an EMBL/GenBank/DDBJ whole genome shotgun (WGS) entry which is preliminary data.</text>
</comment>
<dbReference type="InterPro" id="IPR000944">
    <property type="entry name" value="Tscrpt_reg_Rrf2"/>
</dbReference>
<evidence type="ECO:0000313" key="1">
    <source>
        <dbReference type="EMBL" id="GEM45474.1"/>
    </source>
</evidence>
<protein>
    <submittedName>
        <fullName evidence="1">Rrf2 family transcriptional regulator</fullName>
    </submittedName>
</protein>
<proteinExistence type="predicted"/>
<dbReference type="Gene3D" id="1.10.10.10">
    <property type="entry name" value="Winged helix-like DNA-binding domain superfamily/Winged helix DNA-binding domain"/>
    <property type="match status" value="1"/>
</dbReference>
<dbReference type="PROSITE" id="PS51197">
    <property type="entry name" value="HTH_RRF2_2"/>
    <property type="match status" value="1"/>
</dbReference>
<dbReference type="InterPro" id="IPR036388">
    <property type="entry name" value="WH-like_DNA-bd_sf"/>
</dbReference>
<organism evidence="1 2">
    <name type="scientific">Deinococcus cellulosilyticus (strain DSM 18568 / NBRC 106333 / KACC 11606 / 5516J-15)</name>
    <dbReference type="NCBI Taxonomy" id="1223518"/>
    <lineage>
        <taxon>Bacteria</taxon>
        <taxon>Thermotogati</taxon>
        <taxon>Deinococcota</taxon>
        <taxon>Deinococci</taxon>
        <taxon>Deinococcales</taxon>
        <taxon>Deinococcaceae</taxon>
        <taxon>Deinococcus</taxon>
    </lineage>
</organism>
<dbReference type="GO" id="GO:0005829">
    <property type="term" value="C:cytosol"/>
    <property type="evidence" value="ECO:0007669"/>
    <property type="project" value="TreeGrafter"/>
</dbReference>
<dbReference type="RefSeq" id="WP_246130561.1">
    <property type="nucleotide sequence ID" value="NZ_BJXB01000004.1"/>
</dbReference>
<gene>
    <name evidence="1" type="ORF">DC3_11090</name>
</gene>
<dbReference type="EMBL" id="BJXB01000004">
    <property type="protein sequence ID" value="GEM45474.1"/>
    <property type="molecule type" value="Genomic_DNA"/>
</dbReference>
<dbReference type="Pfam" id="PF02082">
    <property type="entry name" value="Rrf2"/>
    <property type="match status" value="1"/>
</dbReference>
<dbReference type="SUPFAM" id="SSF46785">
    <property type="entry name" value="Winged helix' DNA-binding domain"/>
    <property type="match status" value="1"/>
</dbReference>